<sequence>MSLSHSDLARLVADLTQADRVLHAWVCLDPAPRAAAHGPLTGLVFGVKDVIDVAGLATRCGSPVTDDRPAAVDADCVAALRAAAALPLGKTVTAEFAHVSPGPTRNPRQLSHTPGGSSSGSAAAVAAGMVDFALSTQTGGSIIRPAAFCGVVGFKPSYGAVSRAGMQVMCPSLDTIGWHARDVDMAARVAGVLLPPQRCESPRRPRVRVLPAQPGYHLEPAALEAVRHAGRTLGDAGYAVAQTEAMPQSQELLRTHGTVVHYELTRALTALSADADPARDERLSPRLRADLRRGQALAYADYEAALARLHAARRRDWEADFGDADLVLTSSALGPAPHGLSHTGESGFNKAWSVLGWPCLHLPTTQDDRGLPLGVMLVARPGMDPALLRWAGEIHSLIDRRDTASLPSLNRSLP</sequence>
<dbReference type="InterPro" id="IPR036928">
    <property type="entry name" value="AS_sf"/>
</dbReference>
<evidence type="ECO:0000313" key="3">
    <source>
        <dbReference type="EMBL" id="OZI52212.1"/>
    </source>
</evidence>
<dbReference type="AlphaFoldDB" id="A0A261TST5"/>
<dbReference type="GO" id="GO:0003824">
    <property type="term" value="F:catalytic activity"/>
    <property type="evidence" value="ECO:0007669"/>
    <property type="project" value="InterPro"/>
</dbReference>
<dbReference type="RefSeq" id="WP_094800171.1">
    <property type="nucleotide sequence ID" value="NZ_NEVP01000006.1"/>
</dbReference>
<dbReference type="InterPro" id="IPR023631">
    <property type="entry name" value="Amidase_dom"/>
</dbReference>
<evidence type="ECO:0000313" key="4">
    <source>
        <dbReference type="Proteomes" id="UP000216913"/>
    </source>
</evidence>
<accession>A0A261TST5</accession>
<name>A0A261TST5_9BORD</name>
<feature type="region of interest" description="Disordered" evidence="1">
    <location>
        <begin position="98"/>
        <end position="119"/>
    </location>
</feature>
<dbReference type="SUPFAM" id="SSF75304">
    <property type="entry name" value="Amidase signature (AS) enzymes"/>
    <property type="match status" value="1"/>
</dbReference>
<gene>
    <name evidence="3" type="ORF">CAL25_12080</name>
</gene>
<dbReference type="OrthoDB" id="8641877at2"/>
<evidence type="ECO:0000256" key="1">
    <source>
        <dbReference type="SAM" id="MobiDB-lite"/>
    </source>
</evidence>
<dbReference type="InterPro" id="IPR000120">
    <property type="entry name" value="Amidase"/>
</dbReference>
<proteinExistence type="predicted"/>
<dbReference type="PANTHER" id="PTHR11895:SF67">
    <property type="entry name" value="AMIDASE DOMAIN-CONTAINING PROTEIN"/>
    <property type="match status" value="1"/>
</dbReference>
<dbReference type="Gene3D" id="3.90.1300.10">
    <property type="entry name" value="Amidase signature (AS) domain"/>
    <property type="match status" value="1"/>
</dbReference>
<organism evidence="3 4">
    <name type="scientific">Bordetella genomosp. 5</name>
    <dbReference type="NCBI Taxonomy" id="1395608"/>
    <lineage>
        <taxon>Bacteria</taxon>
        <taxon>Pseudomonadati</taxon>
        <taxon>Pseudomonadota</taxon>
        <taxon>Betaproteobacteria</taxon>
        <taxon>Burkholderiales</taxon>
        <taxon>Alcaligenaceae</taxon>
        <taxon>Bordetella</taxon>
    </lineage>
</organism>
<protein>
    <recommendedName>
        <fullName evidence="2">Amidase domain-containing protein</fullName>
    </recommendedName>
</protein>
<keyword evidence="4" id="KW-1185">Reference proteome</keyword>
<feature type="domain" description="Amidase" evidence="2">
    <location>
        <begin position="35"/>
        <end position="388"/>
    </location>
</feature>
<dbReference type="Proteomes" id="UP000216913">
    <property type="component" value="Unassembled WGS sequence"/>
</dbReference>
<dbReference type="PANTHER" id="PTHR11895">
    <property type="entry name" value="TRANSAMIDASE"/>
    <property type="match status" value="1"/>
</dbReference>
<dbReference type="Pfam" id="PF01425">
    <property type="entry name" value="Amidase"/>
    <property type="match status" value="1"/>
</dbReference>
<evidence type="ECO:0000259" key="2">
    <source>
        <dbReference type="Pfam" id="PF01425"/>
    </source>
</evidence>
<comment type="caution">
    <text evidence="3">The sequence shown here is derived from an EMBL/GenBank/DDBJ whole genome shotgun (WGS) entry which is preliminary data.</text>
</comment>
<reference evidence="3 4" key="1">
    <citation type="submission" date="2017-05" db="EMBL/GenBank/DDBJ databases">
        <title>Complete and WGS of Bordetella genogroups.</title>
        <authorList>
            <person name="Spilker T."/>
            <person name="LiPuma J."/>
        </authorList>
    </citation>
    <scope>NUCLEOTIDE SEQUENCE [LARGE SCALE GENOMIC DNA]</scope>
    <source>
        <strain evidence="3 4">AU10456</strain>
    </source>
</reference>
<dbReference type="EMBL" id="NEVP01000006">
    <property type="protein sequence ID" value="OZI52212.1"/>
    <property type="molecule type" value="Genomic_DNA"/>
</dbReference>